<dbReference type="Proteomes" id="UP000494165">
    <property type="component" value="Unassembled WGS sequence"/>
</dbReference>
<evidence type="ECO:0000313" key="11">
    <source>
        <dbReference type="EMBL" id="CAB3387442.1"/>
    </source>
</evidence>
<keyword evidence="2" id="KW-0547">Nucleotide-binding</keyword>
<evidence type="ECO:0000256" key="4">
    <source>
        <dbReference type="ARBA" id="ARBA00022806"/>
    </source>
</evidence>
<dbReference type="CDD" id="cd18787">
    <property type="entry name" value="SF2_C_DEAD"/>
    <property type="match status" value="1"/>
</dbReference>
<dbReference type="InterPro" id="IPR014014">
    <property type="entry name" value="RNA_helicase_DEAD_Q_motif"/>
</dbReference>
<organism evidence="11 12">
    <name type="scientific">Cloeon dipterum</name>
    <dbReference type="NCBI Taxonomy" id="197152"/>
    <lineage>
        <taxon>Eukaryota</taxon>
        <taxon>Metazoa</taxon>
        <taxon>Ecdysozoa</taxon>
        <taxon>Arthropoda</taxon>
        <taxon>Hexapoda</taxon>
        <taxon>Insecta</taxon>
        <taxon>Pterygota</taxon>
        <taxon>Palaeoptera</taxon>
        <taxon>Ephemeroptera</taxon>
        <taxon>Pisciforma</taxon>
        <taxon>Baetidae</taxon>
        <taxon>Cloeon</taxon>
    </lineage>
</organism>
<evidence type="ECO:0000256" key="5">
    <source>
        <dbReference type="ARBA" id="ARBA00022840"/>
    </source>
</evidence>
<evidence type="ECO:0000256" key="6">
    <source>
        <dbReference type="PROSITE-ProRule" id="PRU00552"/>
    </source>
</evidence>
<dbReference type="GO" id="GO:0010468">
    <property type="term" value="P:regulation of gene expression"/>
    <property type="evidence" value="ECO:0007669"/>
    <property type="project" value="UniProtKB-ARBA"/>
</dbReference>
<evidence type="ECO:0000256" key="7">
    <source>
        <dbReference type="SAM" id="MobiDB-lite"/>
    </source>
</evidence>
<dbReference type="GO" id="GO:0005524">
    <property type="term" value="F:ATP binding"/>
    <property type="evidence" value="ECO:0007669"/>
    <property type="project" value="UniProtKB-KW"/>
</dbReference>
<feature type="compositionally biased region" description="Basic and acidic residues" evidence="7">
    <location>
        <begin position="921"/>
        <end position="937"/>
    </location>
</feature>
<evidence type="ECO:0000256" key="1">
    <source>
        <dbReference type="ARBA" id="ARBA00012552"/>
    </source>
</evidence>
<feature type="region of interest" description="Disordered" evidence="7">
    <location>
        <begin position="886"/>
        <end position="905"/>
    </location>
</feature>
<gene>
    <name evidence="11" type="ORF">CLODIP_2_CD04143</name>
</gene>
<dbReference type="Pfam" id="PF00270">
    <property type="entry name" value="DEAD"/>
    <property type="match status" value="1"/>
</dbReference>
<dbReference type="SMART" id="SM00490">
    <property type="entry name" value="HELICc"/>
    <property type="match status" value="1"/>
</dbReference>
<evidence type="ECO:0000259" key="10">
    <source>
        <dbReference type="PROSITE" id="PS51195"/>
    </source>
</evidence>
<sequence length="946" mass="105614">MNSFRRGRGKAAYGSRQQQQQQYSSHFENGGSGSGYNLTSDNFPELSNSAVMNPPPLLMMNKPQMNDGAPPGTYNADVNDGQAYGAQPHAYQVQNPVYMDSQQMHQHKNAPNSNGFPYGAQMADSGNMQQSAPDDYTRMAMASNQMMYPQPQVQYCNMSQAQMYQPSVMYEGSNTPYGSPRHYFMVPAGQAAPGSFVPPPPMYGQPPLWMCQPPPQQNMMYQPRNSTPPEMAGVQSGDPQSWMTASTESKSSKSQDKNTQTSPMREDRRSAKEQRLLMKVKDLGTAVDKSLTIKEEGDGNEWDGWDTTVVPGGEPQVKKDPPPKNEAGEQKIAGADATSDKPSDQSAASDMTDSFSFNFQQANEEAKAFREAQLALLTPIVKDVYREHADVTNLSDEDVEKIRSTKNISAHFPKPEELTPLFKTEQEEKDYSQMSIPKPVTSFNQAYEDYPEILSEVQKQGFTEPTPIQSQLWPCIMKGMDVVGIAQTGSGKTLGFLLPAFIHIEKQKKPRDERKSPTVLILAPTRELAQQIHKEVSKYSYKNIWSACVYGGAPKNEQVEILKKNPDIIIATPGRLNDLVLSNDIDLQEVSFLVLDEADEMLNQGFEPQINKTLNRVREDRQTVLTSATWPQSVRRMAKNYTTDPVMVVIGTVELRAVNSVKQNVEFIEENDKYDWLVNFLSTKMSESDKLIVFVGRRSFADHLSSELSLLNWSCVCIHGALPQSDRDAAISKMQTGETKVLIASDVVARGIDIECVTYIINYDVPKSSEQYIHRIGRTGRAGRTGESFTLVTRRDWFKAQDLVDVIKNAGQEVPEELLAMAERYKNRIVRNDGRGGRSHHRSADGSLSMAGNQAFGQRSASFSNAGGYGMQRDFGRFGDFNERRSMSFSGGNGQSYGSYNRGQADYSNRGQMEFRGSADFSHRGQGDSYGRPDRQYGRGRSRSFQ</sequence>
<feature type="compositionally biased region" description="Basic and acidic residues" evidence="7">
    <location>
        <begin position="316"/>
        <end position="329"/>
    </location>
</feature>
<dbReference type="GO" id="GO:0003676">
    <property type="term" value="F:nucleic acid binding"/>
    <property type="evidence" value="ECO:0007669"/>
    <property type="project" value="InterPro"/>
</dbReference>
<keyword evidence="12" id="KW-1185">Reference proteome</keyword>
<feature type="region of interest" description="Disordered" evidence="7">
    <location>
        <begin position="215"/>
        <end position="271"/>
    </location>
</feature>
<dbReference type="GO" id="GO:0003724">
    <property type="term" value="F:RNA helicase activity"/>
    <property type="evidence" value="ECO:0007669"/>
    <property type="project" value="UniProtKB-EC"/>
</dbReference>
<feature type="domain" description="DEAD-box RNA helicase Q" evidence="10">
    <location>
        <begin position="442"/>
        <end position="470"/>
    </location>
</feature>
<dbReference type="PROSITE" id="PS51195">
    <property type="entry name" value="Q_MOTIF"/>
    <property type="match status" value="1"/>
</dbReference>
<dbReference type="InterPro" id="IPR014001">
    <property type="entry name" value="Helicase_ATP-bd"/>
</dbReference>
<feature type="region of interest" description="Disordered" evidence="7">
    <location>
        <begin position="913"/>
        <end position="946"/>
    </location>
</feature>
<evidence type="ECO:0000259" key="8">
    <source>
        <dbReference type="PROSITE" id="PS51192"/>
    </source>
</evidence>
<evidence type="ECO:0000313" key="12">
    <source>
        <dbReference type="Proteomes" id="UP000494165"/>
    </source>
</evidence>
<dbReference type="SMART" id="SM00487">
    <property type="entry name" value="DEXDc"/>
    <property type="match status" value="1"/>
</dbReference>
<feature type="domain" description="Helicase ATP-binding" evidence="8">
    <location>
        <begin position="473"/>
        <end position="648"/>
    </location>
</feature>
<dbReference type="AlphaFoldDB" id="A0A8S1E3E1"/>
<reference evidence="11 12" key="1">
    <citation type="submission" date="2020-04" db="EMBL/GenBank/DDBJ databases">
        <authorList>
            <person name="Alioto T."/>
            <person name="Alioto T."/>
            <person name="Gomez Garrido J."/>
        </authorList>
    </citation>
    <scope>NUCLEOTIDE SEQUENCE [LARGE SCALE GENOMIC DNA]</scope>
</reference>
<comment type="caution">
    <text evidence="11">The sequence shown here is derived from an EMBL/GenBank/DDBJ whole genome shotgun (WGS) entry which is preliminary data.</text>
</comment>
<dbReference type="InterPro" id="IPR000629">
    <property type="entry name" value="RNA-helicase_DEAD-box_CS"/>
</dbReference>
<protein>
    <recommendedName>
        <fullName evidence="1">RNA helicase</fullName>
        <ecNumber evidence="1">3.6.4.13</ecNumber>
    </recommendedName>
</protein>
<evidence type="ECO:0000256" key="3">
    <source>
        <dbReference type="ARBA" id="ARBA00022801"/>
    </source>
</evidence>
<proteinExistence type="predicted"/>
<dbReference type="InterPro" id="IPR027417">
    <property type="entry name" value="P-loop_NTPase"/>
</dbReference>
<name>A0A8S1E3E1_9INSE</name>
<keyword evidence="4" id="KW-0347">Helicase</keyword>
<evidence type="ECO:0000259" key="9">
    <source>
        <dbReference type="PROSITE" id="PS51194"/>
    </source>
</evidence>
<dbReference type="SUPFAM" id="SSF52540">
    <property type="entry name" value="P-loop containing nucleoside triphosphate hydrolases"/>
    <property type="match status" value="1"/>
</dbReference>
<dbReference type="PROSITE" id="PS51192">
    <property type="entry name" value="HELICASE_ATP_BIND_1"/>
    <property type="match status" value="1"/>
</dbReference>
<dbReference type="EC" id="3.6.4.13" evidence="1"/>
<feature type="short sequence motif" description="Q motif" evidence="6">
    <location>
        <begin position="442"/>
        <end position="470"/>
    </location>
</feature>
<feature type="region of interest" description="Disordered" evidence="7">
    <location>
        <begin position="1"/>
        <end position="51"/>
    </location>
</feature>
<dbReference type="Gene3D" id="3.40.50.300">
    <property type="entry name" value="P-loop containing nucleotide triphosphate hydrolases"/>
    <property type="match status" value="2"/>
</dbReference>
<dbReference type="InterPro" id="IPR011545">
    <property type="entry name" value="DEAD/DEAH_box_helicase_dom"/>
</dbReference>
<dbReference type="PROSITE" id="PS00039">
    <property type="entry name" value="DEAD_ATP_HELICASE"/>
    <property type="match status" value="1"/>
</dbReference>
<keyword evidence="3" id="KW-0378">Hydrolase</keyword>
<feature type="domain" description="Helicase C-terminal" evidence="9">
    <location>
        <begin position="660"/>
        <end position="822"/>
    </location>
</feature>
<feature type="compositionally biased region" description="Polar residues" evidence="7">
    <location>
        <begin position="237"/>
        <end position="249"/>
    </location>
</feature>
<dbReference type="Pfam" id="PF00271">
    <property type="entry name" value="Helicase_C"/>
    <property type="match status" value="1"/>
</dbReference>
<evidence type="ECO:0000256" key="2">
    <source>
        <dbReference type="ARBA" id="ARBA00022741"/>
    </source>
</evidence>
<dbReference type="EMBL" id="CADEPI010000577">
    <property type="protein sequence ID" value="CAB3387442.1"/>
    <property type="molecule type" value="Genomic_DNA"/>
</dbReference>
<dbReference type="OrthoDB" id="196131at2759"/>
<feature type="region of interest" description="Disordered" evidence="7">
    <location>
        <begin position="291"/>
        <end position="350"/>
    </location>
</feature>
<feature type="region of interest" description="Disordered" evidence="7">
    <location>
        <begin position="830"/>
        <end position="850"/>
    </location>
</feature>
<dbReference type="PROSITE" id="PS51194">
    <property type="entry name" value="HELICASE_CTER"/>
    <property type="match status" value="1"/>
</dbReference>
<dbReference type="PANTHER" id="PTHR47958">
    <property type="entry name" value="ATP-DEPENDENT RNA HELICASE DBP3"/>
    <property type="match status" value="1"/>
</dbReference>
<dbReference type="InterPro" id="IPR001650">
    <property type="entry name" value="Helicase_C-like"/>
</dbReference>
<feature type="compositionally biased region" description="Polar residues" evidence="7">
    <location>
        <begin position="35"/>
        <end position="51"/>
    </location>
</feature>
<accession>A0A8S1E3E1</accession>
<dbReference type="GO" id="GO:0016787">
    <property type="term" value="F:hydrolase activity"/>
    <property type="evidence" value="ECO:0007669"/>
    <property type="project" value="UniProtKB-KW"/>
</dbReference>
<keyword evidence="5" id="KW-0067">ATP-binding</keyword>